<dbReference type="SUPFAM" id="SSF51695">
    <property type="entry name" value="PLC-like phosphodiesterases"/>
    <property type="match status" value="1"/>
</dbReference>
<dbReference type="SMART" id="SM00089">
    <property type="entry name" value="PKD"/>
    <property type="match status" value="1"/>
</dbReference>
<dbReference type="PROSITE" id="PS50093">
    <property type="entry name" value="PKD"/>
    <property type="match status" value="1"/>
</dbReference>
<dbReference type="GO" id="GO:0006644">
    <property type="term" value="P:phospholipid metabolic process"/>
    <property type="evidence" value="ECO:0007669"/>
    <property type="project" value="TreeGrafter"/>
</dbReference>
<dbReference type="InterPro" id="IPR000601">
    <property type="entry name" value="PKD_dom"/>
</dbReference>
<proteinExistence type="predicted"/>
<name>A0A7X9SEI3_9BACE</name>
<dbReference type="PROSITE" id="PS51257">
    <property type="entry name" value="PROKAR_LIPOPROTEIN"/>
    <property type="match status" value="1"/>
</dbReference>
<evidence type="ECO:0000313" key="5">
    <source>
        <dbReference type="Proteomes" id="UP000520291"/>
    </source>
</evidence>
<dbReference type="GO" id="GO:0006580">
    <property type="term" value="P:ethanolamine metabolic process"/>
    <property type="evidence" value="ECO:0007669"/>
    <property type="project" value="TreeGrafter"/>
</dbReference>
<dbReference type="AlphaFoldDB" id="A0A7X9SEI3"/>
<keyword evidence="1" id="KW-0732">Signal</keyword>
<dbReference type="InterPro" id="IPR013783">
    <property type="entry name" value="Ig-like_fold"/>
</dbReference>
<dbReference type="SUPFAM" id="SSF49299">
    <property type="entry name" value="PKD domain"/>
    <property type="match status" value="1"/>
</dbReference>
<dbReference type="CDD" id="cd08566">
    <property type="entry name" value="GDPD_AtGDE_like"/>
    <property type="match status" value="1"/>
</dbReference>
<dbReference type="InterPro" id="IPR035986">
    <property type="entry name" value="PKD_dom_sf"/>
</dbReference>
<feature type="domain" description="GP-PDE" evidence="3">
    <location>
        <begin position="136"/>
        <end position="372"/>
    </location>
</feature>
<feature type="chain" id="PRO_5030967731" evidence="1">
    <location>
        <begin position="27"/>
        <end position="375"/>
    </location>
</feature>
<dbReference type="PANTHER" id="PTHR46320:SF1">
    <property type="entry name" value="GLYCEROPHOSPHODIESTER PHOSPHODIESTERASE 1"/>
    <property type="match status" value="1"/>
</dbReference>
<dbReference type="InterPro" id="IPR017946">
    <property type="entry name" value="PLC-like_Pdiesterase_TIM-brl"/>
</dbReference>
<dbReference type="Pfam" id="PF18911">
    <property type="entry name" value="PKD_4"/>
    <property type="match status" value="1"/>
</dbReference>
<evidence type="ECO:0000256" key="1">
    <source>
        <dbReference type="SAM" id="SignalP"/>
    </source>
</evidence>
<evidence type="ECO:0000259" key="3">
    <source>
        <dbReference type="PROSITE" id="PS51704"/>
    </source>
</evidence>
<dbReference type="InterPro" id="IPR030395">
    <property type="entry name" value="GP_PDE_dom"/>
</dbReference>
<accession>A0A7X9SEI3</accession>
<feature type="domain" description="PKD" evidence="2">
    <location>
        <begin position="34"/>
        <end position="98"/>
    </location>
</feature>
<dbReference type="GO" id="GO:0005886">
    <property type="term" value="C:plasma membrane"/>
    <property type="evidence" value="ECO:0007669"/>
    <property type="project" value="TreeGrafter"/>
</dbReference>
<dbReference type="PROSITE" id="PS51704">
    <property type="entry name" value="GP_PDE"/>
    <property type="match status" value="1"/>
</dbReference>
<dbReference type="Pfam" id="PF03009">
    <property type="entry name" value="GDPD"/>
    <property type="match status" value="1"/>
</dbReference>
<gene>
    <name evidence="4" type="ORF">HF841_17515</name>
</gene>
<comment type="caution">
    <text evidence="4">The sequence shown here is derived from an EMBL/GenBank/DDBJ whole genome shotgun (WGS) entry which is preliminary data.</text>
</comment>
<dbReference type="GO" id="GO:0008889">
    <property type="term" value="F:glycerophosphodiester phosphodiesterase activity"/>
    <property type="evidence" value="ECO:0007669"/>
    <property type="project" value="TreeGrafter"/>
</dbReference>
<feature type="signal peptide" evidence="1">
    <location>
        <begin position="1"/>
        <end position="26"/>
    </location>
</feature>
<dbReference type="CDD" id="cd00146">
    <property type="entry name" value="PKD"/>
    <property type="match status" value="1"/>
</dbReference>
<dbReference type="EMBL" id="JABAGL010000032">
    <property type="protein sequence ID" value="NME87787.1"/>
    <property type="molecule type" value="Genomic_DNA"/>
</dbReference>
<evidence type="ECO:0000259" key="2">
    <source>
        <dbReference type="PROSITE" id="PS50093"/>
    </source>
</evidence>
<evidence type="ECO:0000313" key="4">
    <source>
        <dbReference type="EMBL" id="NME87787.1"/>
    </source>
</evidence>
<organism evidence="4 5">
    <name type="scientific">Bacteroides eggerthii</name>
    <dbReference type="NCBI Taxonomy" id="28111"/>
    <lineage>
        <taxon>Bacteria</taxon>
        <taxon>Pseudomonadati</taxon>
        <taxon>Bacteroidota</taxon>
        <taxon>Bacteroidia</taxon>
        <taxon>Bacteroidales</taxon>
        <taxon>Bacteroidaceae</taxon>
        <taxon>Bacteroides</taxon>
    </lineage>
</organism>
<dbReference type="RefSeq" id="WP_138350436.1">
    <property type="nucleotide sequence ID" value="NZ_JABAGL010000032.1"/>
</dbReference>
<protein>
    <submittedName>
        <fullName evidence="4">PKD domain-containing protein</fullName>
    </submittedName>
</protein>
<dbReference type="Proteomes" id="UP000520291">
    <property type="component" value="Unassembled WGS sequence"/>
</dbReference>
<dbReference type="Gene3D" id="2.60.40.10">
    <property type="entry name" value="Immunoglobulins"/>
    <property type="match status" value="1"/>
</dbReference>
<sequence length="375" mass="42299">MKTKVNGKMKLVGLFSILILFLGCSSDNEPAPVAEPALSVSANQAEVGSDVTLKIEGVNNEDIQTVKWDLGDGTVSDKKTIVHQYSLPGNYTITVNVSLKDSKSWNLKALIEVYYEEVAENQRLSIAASLQIKDHIQICAHRGFWKDAPENSIKAVALAIEKKIDMIELDVRSSKDGELLLMHDATIDRTTNGTGKVSDLNYKDLRTYYLYHNKELTEERVPLFKEVLFAARGKIYIDIDVKISDYKSVYNMVKQYGMLSQVMFTVYSVADAKKMVTFDKVAMVLPVIYTMEDLDNYMAICKPLSVAQFNSKAFVDDILTKAADNKIALFKNIYINTVLTPITDNYKQVKEFLSKKGDIIQTDYPVELMEYLKNN</sequence>
<dbReference type="Gene3D" id="3.20.20.190">
    <property type="entry name" value="Phosphatidylinositol (PI) phosphodiesterase"/>
    <property type="match status" value="1"/>
</dbReference>
<reference evidence="4 5" key="1">
    <citation type="submission" date="2020-04" db="EMBL/GenBank/DDBJ databases">
        <authorList>
            <person name="Hitch T.C.A."/>
            <person name="Wylensek D."/>
            <person name="Clavel T."/>
        </authorList>
    </citation>
    <scope>NUCLEOTIDE SEQUENCE [LARGE SCALE GENOMIC DNA]</scope>
    <source>
        <strain evidence="4 5">WCA3-601-WT-5E</strain>
    </source>
</reference>
<dbReference type="PANTHER" id="PTHR46320">
    <property type="entry name" value="GLYCEROPHOSPHODIESTER PHOSPHODIESTERASE 1"/>
    <property type="match status" value="1"/>
</dbReference>
<dbReference type="GO" id="GO:0070291">
    <property type="term" value="P:N-acylethanolamine metabolic process"/>
    <property type="evidence" value="ECO:0007669"/>
    <property type="project" value="TreeGrafter"/>
</dbReference>
<dbReference type="InterPro" id="IPR022409">
    <property type="entry name" value="PKD/Chitinase_dom"/>
</dbReference>